<dbReference type="Gene3D" id="3.40.250.10">
    <property type="entry name" value="Rhodanese-like domain"/>
    <property type="match status" value="1"/>
</dbReference>
<keyword evidence="3" id="KW-0548">Nucleotidyltransferase</keyword>
<dbReference type="Pfam" id="PF00899">
    <property type="entry name" value="ThiF"/>
    <property type="match status" value="1"/>
</dbReference>
<dbReference type="InterPro" id="IPR000594">
    <property type="entry name" value="ThiF_NAD_FAD-bd"/>
</dbReference>
<dbReference type="InterPro" id="IPR035985">
    <property type="entry name" value="Ubiquitin-activating_enz"/>
</dbReference>
<dbReference type="EMBL" id="BAER01000074">
    <property type="protein sequence ID" value="GAC33862.1"/>
    <property type="molecule type" value="Genomic_DNA"/>
</dbReference>
<evidence type="ECO:0000313" key="3">
    <source>
        <dbReference type="EMBL" id="GAC33862.1"/>
    </source>
</evidence>
<evidence type="ECO:0000259" key="2">
    <source>
        <dbReference type="PROSITE" id="PS50206"/>
    </source>
</evidence>
<feature type="domain" description="Rhodanese" evidence="2">
    <location>
        <begin position="306"/>
        <end position="396"/>
    </location>
</feature>
<dbReference type="STRING" id="1129793.GPLA_2969"/>
<sequence>MSIFSSGEWQQYQRHVQLHGVGVTGQQRLKNARVLIVGAGGLGCPVAQYLGAAGVGHITLMDNDLITQSNLHRQVLFGYNDIGQAKAQVAANRLMANNPFIEVQATIDHLSAHKVAELVAGADIVLDCSDNFATRLLINDACVHQKRPWVYASVLGFSGQVALFTPKTACFRCVFPEIPVDVPDCNAAGVLSTVPGLLGTLQANTCLHFLLGAGEAYEGNLQLYDGTRNQFRSIALTKNKQCACCASRSPPPEGKARLKRLSHYQPQQASSQIVAEAIGSLNLNAIDLSSKDGELRPDVFVQHLTDTDNALLLDVRSESEHQGFNIGGRCIGLDADFIKAVSELCAEVNRPIFVYCQSGIRSIKAGDTLRLAGYVEVYTLQGGLGELLTQEPLIRKISAVRT</sequence>
<dbReference type="Gene3D" id="3.40.50.720">
    <property type="entry name" value="NAD(P)-binding Rossmann-like Domain"/>
    <property type="match status" value="1"/>
</dbReference>
<gene>
    <name evidence="3" type="primary">moeB</name>
    <name evidence="3" type="ORF">GPLA_2969</name>
</gene>
<dbReference type="PANTHER" id="PTHR10953">
    <property type="entry name" value="UBIQUITIN-ACTIVATING ENZYME E1"/>
    <property type="match status" value="1"/>
</dbReference>
<dbReference type="FunFam" id="3.40.50.720:FF:000080">
    <property type="entry name" value="Thiazole biosynthesis adenylyltransferase ThiF"/>
    <property type="match status" value="1"/>
</dbReference>
<evidence type="ECO:0000256" key="1">
    <source>
        <dbReference type="ARBA" id="ARBA00009919"/>
    </source>
</evidence>
<dbReference type="PANTHER" id="PTHR10953:SF102">
    <property type="entry name" value="ADENYLYLTRANSFERASE AND SULFURTRANSFERASE MOCS3"/>
    <property type="match status" value="1"/>
</dbReference>
<dbReference type="PROSITE" id="PS50206">
    <property type="entry name" value="RHODANESE_3"/>
    <property type="match status" value="1"/>
</dbReference>
<dbReference type="SUPFAM" id="SSF69572">
    <property type="entry name" value="Activating enzymes of the ubiquitin-like proteins"/>
    <property type="match status" value="1"/>
</dbReference>
<dbReference type="InterPro" id="IPR036873">
    <property type="entry name" value="Rhodanese-like_dom_sf"/>
</dbReference>
<dbReference type="GO" id="GO:0016779">
    <property type="term" value="F:nucleotidyltransferase activity"/>
    <property type="evidence" value="ECO:0007669"/>
    <property type="project" value="UniProtKB-KW"/>
</dbReference>
<dbReference type="OrthoDB" id="9804286at2"/>
<dbReference type="AlphaFoldDB" id="K6ZUA6"/>
<dbReference type="GO" id="GO:0008641">
    <property type="term" value="F:ubiquitin-like modifier activating enzyme activity"/>
    <property type="evidence" value="ECO:0007669"/>
    <property type="project" value="InterPro"/>
</dbReference>
<dbReference type="GO" id="GO:0004792">
    <property type="term" value="F:thiosulfate-cyanide sulfurtransferase activity"/>
    <property type="evidence" value="ECO:0007669"/>
    <property type="project" value="TreeGrafter"/>
</dbReference>
<keyword evidence="3" id="KW-0808">Transferase</keyword>
<organism evidence="3 4">
    <name type="scientific">Paraglaciecola polaris LMG 21857</name>
    <dbReference type="NCBI Taxonomy" id="1129793"/>
    <lineage>
        <taxon>Bacteria</taxon>
        <taxon>Pseudomonadati</taxon>
        <taxon>Pseudomonadota</taxon>
        <taxon>Gammaproteobacteria</taxon>
        <taxon>Alteromonadales</taxon>
        <taxon>Alteromonadaceae</taxon>
        <taxon>Paraglaciecola</taxon>
    </lineage>
</organism>
<evidence type="ECO:0000313" key="4">
    <source>
        <dbReference type="Proteomes" id="UP000006322"/>
    </source>
</evidence>
<keyword evidence="4" id="KW-1185">Reference proteome</keyword>
<name>K6ZUA6_9ALTE</name>
<dbReference type="Proteomes" id="UP000006322">
    <property type="component" value="Unassembled WGS sequence"/>
</dbReference>
<dbReference type="CDD" id="cd00158">
    <property type="entry name" value="RHOD"/>
    <property type="match status" value="1"/>
</dbReference>
<protein>
    <submittedName>
        <fullName evidence="3">Adenylyltransferase and sulfurtransferase</fullName>
    </submittedName>
</protein>
<proteinExistence type="inferred from homology"/>
<dbReference type="Pfam" id="PF00581">
    <property type="entry name" value="Rhodanese"/>
    <property type="match status" value="1"/>
</dbReference>
<comment type="caution">
    <text evidence="3">The sequence shown here is derived from an EMBL/GenBank/DDBJ whole genome shotgun (WGS) entry which is preliminary data.</text>
</comment>
<dbReference type="CDD" id="cd00757">
    <property type="entry name" value="ThiF_MoeB_HesA_family"/>
    <property type="match status" value="1"/>
</dbReference>
<dbReference type="GO" id="GO:0005737">
    <property type="term" value="C:cytoplasm"/>
    <property type="evidence" value="ECO:0007669"/>
    <property type="project" value="TreeGrafter"/>
</dbReference>
<dbReference type="InterPro" id="IPR045886">
    <property type="entry name" value="ThiF/MoeB/HesA"/>
</dbReference>
<comment type="similarity">
    <text evidence="1">Belongs to the HesA/MoeB/ThiF family.</text>
</comment>
<dbReference type="SMART" id="SM00450">
    <property type="entry name" value="RHOD"/>
    <property type="match status" value="1"/>
</dbReference>
<dbReference type="InterPro" id="IPR001763">
    <property type="entry name" value="Rhodanese-like_dom"/>
</dbReference>
<reference evidence="4" key="1">
    <citation type="journal article" date="2014" name="Environ. Microbiol.">
        <title>Comparative genomics of the marine bacterial genus Glaciecola reveals the high degree of genomic diversity and genomic characteristic for cold adaptation.</title>
        <authorList>
            <person name="Qin Q.L."/>
            <person name="Xie B.B."/>
            <person name="Yu Y."/>
            <person name="Shu Y.L."/>
            <person name="Rong J.C."/>
            <person name="Zhang Y.J."/>
            <person name="Zhao D.L."/>
            <person name="Chen X.L."/>
            <person name="Zhang X.Y."/>
            <person name="Chen B."/>
            <person name="Zhou B.C."/>
            <person name="Zhang Y.Z."/>
        </authorList>
    </citation>
    <scope>NUCLEOTIDE SEQUENCE [LARGE SCALE GENOMIC DNA]</scope>
    <source>
        <strain evidence="4">LMG 21857</strain>
    </source>
</reference>
<accession>K6ZUA6</accession>
<dbReference type="RefSeq" id="WP_007105629.1">
    <property type="nucleotide sequence ID" value="NZ_BAER01000074.1"/>
</dbReference>